<dbReference type="KEGG" id="vg:29123331"/>
<dbReference type="GO" id="GO:0006310">
    <property type="term" value="P:DNA recombination"/>
    <property type="evidence" value="ECO:0007669"/>
    <property type="project" value="InterPro"/>
</dbReference>
<dbReference type="RefSeq" id="YP_009304324.1">
    <property type="nucleotide sequence ID" value="NC_031267.1"/>
</dbReference>
<dbReference type="EMBL" id="KU963256">
    <property type="protein sequence ID" value="AMS03308.1"/>
    <property type="molecule type" value="Genomic_DNA"/>
</dbReference>
<evidence type="ECO:0000313" key="1">
    <source>
        <dbReference type="EMBL" id="AMS03308.1"/>
    </source>
</evidence>
<dbReference type="InterPro" id="IPR036614">
    <property type="entry name" value="RusA-like_sf"/>
</dbReference>
<dbReference type="SUPFAM" id="SSF103084">
    <property type="entry name" value="Holliday junction resolvase RusA"/>
    <property type="match status" value="1"/>
</dbReference>
<sequence>MTTHTITVPIRRPVMLANDQRRWHWTKVRDAKADMQSVVWACAKQALIPTLTTPIRISVTWYAPDLRPRDPDGLGPFNKSAIDAIVAAGIIPSDSWDHVLTVASSIRPDPRDPRIEIELEEA</sequence>
<keyword evidence="2" id="KW-1185">Reference proteome</keyword>
<accession>A0A142KB25</accession>
<protein>
    <submittedName>
        <fullName evidence="1">Resolvase</fullName>
    </submittedName>
</protein>
<dbReference type="OrthoDB" id="12909at10239"/>
<gene>
    <name evidence="1" type="primary">65</name>
    <name evidence="1" type="ORF">SEA_LUCKY10_65</name>
</gene>
<dbReference type="GO" id="GO:0006281">
    <property type="term" value="P:DNA repair"/>
    <property type="evidence" value="ECO:0007669"/>
    <property type="project" value="InterPro"/>
</dbReference>
<dbReference type="GeneID" id="29123331"/>
<reference evidence="2" key="1">
    <citation type="submission" date="2016-03" db="EMBL/GenBank/DDBJ databases">
        <authorList>
            <person name="Ploux O."/>
        </authorList>
    </citation>
    <scope>NUCLEOTIDE SEQUENCE [LARGE SCALE GENOMIC DNA]</scope>
</reference>
<dbReference type="GO" id="GO:0000287">
    <property type="term" value="F:magnesium ion binding"/>
    <property type="evidence" value="ECO:0007669"/>
    <property type="project" value="InterPro"/>
</dbReference>
<name>A0A142KB25_9CAUD</name>
<evidence type="ECO:0000313" key="2">
    <source>
        <dbReference type="Proteomes" id="UP000201844"/>
    </source>
</evidence>
<organism evidence="1 2">
    <name type="scientific">Gordonia phage Lucky10</name>
    <dbReference type="NCBI Taxonomy" id="1821557"/>
    <lineage>
        <taxon>Viruses</taxon>
        <taxon>Duplodnaviria</taxon>
        <taxon>Heunggongvirae</taxon>
        <taxon>Uroviricota</taxon>
        <taxon>Caudoviricetes</taxon>
        <taxon>Luckytenvirus</taxon>
        <taxon>Luckytenvirus lucky10</taxon>
    </lineage>
</organism>
<dbReference type="Gene3D" id="3.30.1330.70">
    <property type="entry name" value="Holliday junction resolvase RusA"/>
    <property type="match status" value="1"/>
</dbReference>
<proteinExistence type="predicted"/>
<dbReference type="Proteomes" id="UP000201844">
    <property type="component" value="Segment"/>
</dbReference>